<evidence type="ECO:0000313" key="1">
    <source>
        <dbReference type="EMBL" id="MDN3203203.1"/>
    </source>
</evidence>
<dbReference type="RefSeq" id="WP_289998767.1">
    <property type="nucleotide sequence ID" value="NZ_JAUEPH010000002.1"/>
</dbReference>
<reference evidence="1" key="1">
    <citation type="submission" date="2023-06" db="EMBL/GenBank/DDBJ databases">
        <title>Robiginitalea aurantiacus sp. nov. and Algoriphagus sediminis sp. nov., isolated from coastal sediment.</title>
        <authorList>
            <person name="Zhou Z.Y."/>
            <person name="An J."/>
            <person name="Jia Y.W."/>
            <person name="Du Z.J."/>
        </authorList>
    </citation>
    <scope>NUCLEOTIDE SEQUENCE</scope>
    <source>
        <strain evidence="1">C2-7</strain>
    </source>
</reference>
<gene>
    <name evidence="1" type="ORF">QVH07_03550</name>
</gene>
<accession>A0ABT7Y9L3</accession>
<evidence type="ECO:0000313" key="2">
    <source>
        <dbReference type="Proteomes" id="UP001171916"/>
    </source>
</evidence>
<protein>
    <recommendedName>
        <fullName evidence="3">DUF3299 domain-containing protein</fullName>
    </recommendedName>
</protein>
<name>A0ABT7Y9L3_9BACT</name>
<organism evidence="1 2">
    <name type="scientific">Algoriphagus sediminis</name>
    <dbReference type="NCBI Taxonomy" id="3057113"/>
    <lineage>
        <taxon>Bacteria</taxon>
        <taxon>Pseudomonadati</taxon>
        <taxon>Bacteroidota</taxon>
        <taxon>Cytophagia</taxon>
        <taxon>Cytophagales</taxon>
        <taxon>Cyclobacteriaceae</taxon>
        <taxon>Algoriphagus</taxon>
    </lineage>
</organism>
<keyword evidence="2" id="KW-1185">Reference proteome</keyword>
<dbReference type="Gene3D" id="2.40.50.870">
    <property type="entry name" value="Protein of unknown function (DUF3299)"/>
    <property type="match status" value="1"/>
</dbReference>
<dbReference type="Proteomes" id="UP001171916">
    <property type="component" value="Unassembled WGS sequence"/>
</dbReference>
<evidence type="ECO:0008006" key="3">
    <source>
        <dbReference type="Google" id="ProtNLM"/>
    </source>
</evidence>
<proteinExistence type="predicted"/>
<sequence>MRQFSTLTLALLSSLIFHIAWSAVPEEKNLWALFQQVPFKEKLNRDFGMYFYYPEFTDELIALEGKEVELKGFHIPLDLERNDIIILSKYPMAECFFCGAAGPESVAVVYTKEKPRRLKLDEIVTVRGILELNADNVEEMTFIIKEAELD</sequence>
<comment type="caution">
    <text evidence="1">The sequence shown here is derived from an EMBL/GenBank/DDBJ whole genome shotgun (WGS) entry which is preliminary data.</text>
</comment>
<dbReference type="EMBL" id="JAUEPH010000002">
    <property type="protein sequence ID" value="MDN3203203.1"/>
    <property type="molecule type" value="Genomic_DNA"/>
</dbReference>